<comment type="caution">
    <text evidence="1">The sequence shown here is derived from an EMBL/GenBank/DDBJ whole genome shotgun (WGS) entry which is preliminary data.</text>
</comment>
<protein>
    <submittedName>
        <fullName evidence="1">Uncharacterized protein</fullName>
    </submittedName>
</protein>
<dbReference type="Gramene" id="rna21101">
    <property type="protein sequence ID" value="RHN59112.1"/>
    <property type="gene ID" value="gene21101"/>
</dbReference>
<reference evidence="1" key="1">
    <citation type="journal article" date="2018" name="Nat. Plants">
        <title>Whole-genome landscape of Medicago truncatula symbiotic genes.</title>
        <authorList>
            <person name="Pecrix Y."/>
            <person name="Gamas P."/>
            <person name="Carrere S."/>
        </authorList>
    </citation>
    <scope>NUCLEOTIDE SEQUENCE</scope>
    <source>
        <tissue evidence="1">Leaves</tissue>
    </source>
</reference>
<gene>
    <name evidence="1" type="ORF">MtrunA17_Chr4g0009741</name>
</gene>
<organism evidence="1">
    <name type="scientific">Medicago truncatula</name>
    <name type="common">Barrel medic</name>
    <name type="synonym">Medicago tribuloides</name>
    <dbReference type="NCBI Taxonomy" id="3880"/>
    <lineage>
        <taxon>Eukaryota</taxon>
        <taxon>Viridiplantae</taxon>
        <taxon>Streptophyta</taxon>
        <taxon>Embryophyta</taxon>
        <taxon>Tracheophyta</taxon>
        <taxon>Spermatophyta</taxon>
        <taxon>Magnoliopsida</taxon>
        <taxon>eudicotyledons</taxon>
        <taxon>Gunneridae</taxon>
        <taxon>Pentapetalae</taxon>
        <taxon>rosids</taxon>
        <taxon>fabids</taxon>
        <taxon>Fabales</taxon>
        <taxon>Fabaceae</taxon>
        <taxon>Papilionoideae</taxon>
        <taxon>50 kb inversion clade</taxon>
        <taxon>NPAAA clade</taxon>
        <taxon>Hologalegina</taxon>
        <taxon>IRL clade</taxon>
        <taxon>Trifolieae</taxon>
        <taxon>Medicago</taxon>
    </lineage>
</organism>
<dbReference type="Proteomes" id="UP000265566">
    <property type="component" value="Chromosome 4"/>
</dbReference>
<accession>A0A396I0G4</accession>
<proteinExistence type="predicted"/>
<dbReference type="EMBL" id="PSQE01000004">
    <property type="protein sequence ID" value="RHN59112.1"/>
    <property type="molecule type" value="Genomic_DNA"/>
</dbReference>
<sequence>MVRRIFICSSQDVKKMKSGSKLPISSSIEEGTVISSDTTER</sequence>
<dbReference type="AlphaFoldDB" id="A0A396I0G4"/>
<name>A0A396I0G4_MEDTR</name>
<evidence type="ECO:0000313" key="1">
    <source>
        <dbReference type="EMBL" id="RHN59112.1"/>
    </source>
</evidence>